<keyword evidence="1" id="KW-1185">Reference proteome</keyword>
<evidence type="ECO:0000313" key="2">
    <source>
        <dbReference type="RefSeq" id="XP_014482830.1"/>
    </source>
</evidence>
<protein>
    <submittedName>
        <fullName evidence="2">Uncharacterized protein LOC106748630</fullName>
    </submittedName>
</protein>
<organism evidence="1 2">
    <name type="scientific">Dinoponera quadriceps</name>
    <name type="common">South American ant</name>
    <dbReference type="NCBI Taxonomy" id="609295"/>
    <lineage>
        <taxon>Eukaryota</taxon>
        <taxon>Metazoa</taxon>
        <taxon>Ecdysozoa</taxon>
        <taxon>Arthropoda</taxon>
        <taxon>Hexapoda</taxon>
        <taxon>Insecta</taxon>
        <taxon>Pterygota</taxon>
        <taxon>Neoptera</taxon>
        <taxon>Endopterygota</taxon>
        <taxon>Hymenoptera</taxon>
        <taxon>Apocrita</taxon>
        <taxon>Aculeata</taxon>
        <taxon>Formicoidea</taxon>
        <taxon>Formicidae</taxon>
        <taxon>Ponerinae</taxon>
        <taxon>Ponerini</taxon>
        <taxon>Dinoponera</taxon>
    </lineage>
</organism>
<reference evidence="2" key="1">
    <citation type="submission" date="2025-08" db="UniProtKB">
        <authorList>
            <consortium name="RefSeq"/>
        </authorList>
    </citation>
    <scope>IDENTIFICATION</scope>
</reference>
<gene>
    <name evidence="2" type="primary">LOC106748630</name>
</gene>
<dbReference type="KEGG" id="dqu:106748630"/>
<evidence type="ECO:0000313" key="1">
    <source>
        <dbReference type="Proteomes" id="UP000515204"/>
    </source>
</evidence>
<dbReference type="GeneID" id="106748630"/>
<dbReference type="Proteomes" id="UP000515204">
    <property type="component" value="Unplaced"/>
</dbReference>
<name>A0A6P3XW99_DINQU</name>
<proteinExistence type="predicted"/>
<dbReference type="AlphaFoldDB" id="A0A6P3XW99"/>
<dbReference type="RefSeq" id="XP_014482830.1">
    <property type="nucleotide sequence ID" value="XM_014627344.1"/>
</dbReference>
<accession>A0A6P3XW99</accession>
<sequence>MDCSEACRVDFQCIQEGAVEFDSMVSISSILQVIQFSRKHSGTYLISSAMSVMQRTAIAGIEFTCTKGSLTRAGRRIPHIPRSHEHSSHIHNGRLFMTIRGVVKCYQRAAAAAASC</sequence>